<evidence type="ECO:0000313" key="1">
    <source>
        <dbReference type="EMBL" id="CAL1593332.1"/>
    </source>
</evidence>
<dbReference type="EMBL" id="OZ035824">
    <property type="protein sequence ID" value="CAL1593332.1"/>
    <property type="molecule type" value="Genomic_DNA"/>
</dbReference>
<gene>
    <name evidence="1" type="ORF">KC01_LOCUS22451</name>
</gene>
<reference evidence="1 2" key="1">
    <citation type="submission" date="2024-04" db="EMBL/GenBank/DDBJ databases">
        <authorList>
            <person name="Waldvogel A.-M."/>
            <person name="Schoenle A."/>
        </authorList>
    </citation>
    <scope>NUCLEOTIDE SEQUENCE [LARGE SCALE GENOMIC DNA]</scope>
</reference>
<dbReference type="AlphaFoldDB" id="A0AAV2KYZ7"/>
<proteinExistence type="predicted"/>
<organism evidence="1 2">
    <name type="scientific">Knipowitschia caucasica</name>
    <name type="common">Caucasian dwarf goby</name>
    <name type="synonym">Pomatoschistus caucasicus</name>
    <dbReference type="NCBI Taxonomy" id="637954"/>
    <lineage>
        <taxon>Eukaryota</taxon>
        <taxon>Metazoa</taxon>
        <taxon>Chordata</taxon>
        <taxon>Craniata</taxon>
        <taxon>Vertebrata</taxon>
        <taxon>Euteleostomi</taxon>
        <taxon>Actinopterygii</taxon>
        <taxon>Neopterygii</taxon>
        <taxon>Teleostei</taxon>
        <taxon>Neoteleostei</taxon>
        <taxon>Acanthomorphata</taxon>
        <taxon>Gobiaria</taxon>
        <taxon>Gobiiformes</taxon>
        <taxon>Gobioidei</taxon>
        <taxon>Gobiidae</taxon>
        <taxon>Gobiinae</taxon>
        <taxon>Knipowitschia</taxon>
    </lineage>
</organism>
<name>A0AAV2KYZ7_KNICA</name>
<sequence>MNPADHINQTLSAQMSLLEQHDNTLKALMEHMKEFSISLASLRTQVINTTATDNISAPSAAPSLVLPPPTRDVFVPPPAPYHGDLGSLRTGQRMNPADHINQTLSAQMSLLEQHDNTLKALMEHMKEFSISLASLRTQVINTTATDNISAPSAAPSLVLPPPTRDVFVPPPAPYHGDLGSLLLPPFRTA</sequence>
<dbReference type="Proteomes" id="UP001497482">
    <property type="component" value="Chromosome 2"/>
</dbReference>
<protein>
    <submittedName>
        <fullName evidence="1">Uncharacterized protein</fullName>
    </submittedName>
</protein>
<keyword evidence="2" id="KW-1185">Reference proteome</keyword>
<accession>A0AAV2KYZ7</accession>
<evidence type="ECO:0000313" key="2">
    <source>
        <dbReference type="Proteomes" id="UP001497482"/>
    </source>
</evidence>